<dbReference type="AlphaFoldDB" id="A0A7W8K033"/>
<protein>
    <submittedName>
        <fullName evidence="6">Type I restriction enzyme S subunit</fullName>
        <ecNumber evidence="6">3.1.21.3</ecNumber>
    </submittedName>
</protein>
<reference evidence="6 7" key="1">
    <citation type="submission" date="2020-08" db="EMBL/GenBank/DDBJ databases">
        <title>Genomic Encyclopedia of Type Strains, Phase IV (KMG-IV): sequencing the most valuable type-strain genomes for metagenomic binning, comparative biology and taxonomic classification.</title>
        <authorList>
            <person name="Goeker M."/>
        </authorList>
    </citation>
    <scope>NUCLEOTIDE SEQUENCE [LARGE SCALE GENOMIC DNA]</scope>
    <source>
        <strain evidence="6 7">DSM 27939</strain>
    </source>
</reference>
<dbReference type="Proteomes" id="UP000552709">
    <property type="component" value="Unassembled WGS sequence"/>
</dbReference>
<dbReference type="InterPro" id="IPR000055">
    <property type="entry name" value="Restrct_endonuc_typeI_TRD"/>
</dbReference>
<keyword evidence="2" id="KW-0680">Restriction system</keyword>
<keyword evidence="3" id="KW-0238">DNA-binding</keyword>
<keyword evidence="7" id="KW-1185">Reference proteome</keyword>
<dbReference type="InterPro" id="IPR044946">
    <property type="entry name" value="Restrct_endonuc_typeI_TRD_sf"/>
</dbReference>
<comment type="caution">
    <text evidence="6">The sequence shown here is derived from an EMBL/GenBank/DDBJ whole genome shotgun (WGS) entry which is preliminary data.</text>
</comment>
<dbReference type="Pfam" id="PF01420">
    <property type="entry name" value="Methylase_S"/>
    <property type="match status" value="2"/>
</dbReference>
<dbReference type="CDD" id="cd17246">
    <property type="entry name" value="RMtype1_S_SonII-TRD2-CR2_like"/>
    <property type="match status" value="1"/>
</dbReference>
<feature type="domain" description="Type I restriction modification DNA specificity" evidence="5">
    <location>
        <begin position="210"/>
        <end position="381"/>
    </location>
</feature>
<dbReference type="CDD" id="cd17253">
    <property type="entry name" value="RMtype1_S_Eco933I-TRD2-CR2_like"/>
    <property type="match status" value="1"/>
</dbReference>
<keyword evidence="6" id="KW-0378">Hydrolase</keyword>
<name>A0A7W8K033_9DEIO</name>
<dbReference type="InterPro" id="IPR051212">
    <property type="entry name" value="Type-I_RE_S_subunit"/>
</dbReference>
<dbReference type="EMBL" id="JACHFL010000029">
    <property type="protein sequence ID" value="MBB5366175.1"/>
    <property type="molecule type" value="Genomic_DNA"/>
</dbReference>
<dbReference type="PANTHER" id="PTHR43140:SF1">
    <property type="entry name" value="TYPE I RESTRICTION ENZYME ECOKI SPECIFICITY SUBUNIT"/>
    <property type="match status" value="1"/>
</dbReference>
<proteinExistence type="inferred from homology"/>
<dbReference type="EC" id="3.1.21.3" evidence="6"/>
<gene>
    <name evidence="6" type="ORF">HNQ08_005304</name>
</gene>
<sequence>MPEGWAATTLGEICSRIVDGSHNPPKSRESGLPMLSARNIQKRRIHFDDFRLISEEEFASENRRTQIRAGDVLLTIVGAIGRTAVVPDGLELFTLQRSVAVLRTQEAAPRLLSFFLESPALQRFFEENAKGTAQKGIYLKALSEAPCPLPPLPEQMRIADKLDALLARVEAGRERLERVPGLLKRFRQSVLSAAVSGELTREWRGGGDADWMEKPLNQVAFSKLGKMLDQNKNIGTLRPYLRNVNVRWFSFQLDDVYSLRVEDAERLALSVRAGDVLICEGGEPGRCAVWDGEEGVYVYQKALHRVRVGDELNPHWLTFCLKVSADSEALEDHFTGTTIKHLTGAALARFPVPLPPLSEQLEIVSRVEALFAIADRIEARYQSALTTFNRLTPALLAKAFRGELVPQHPNDEPASVLLERIRATRAASGEKLKRGRQAGKGTAKGVNSSDGAEPKRRGRSPKVQAGGDMSAASAITQASSYEDAVRKLEAQKLQRAQGTRQISLFGAED</sequence>
<feature type="region of interest" description="Disordered" evidence="4">
    <location>
        <begin position="428"/>
        <end position="476"/>
    </location>
</feature>
<dbReference type="PANTHER" id="PTHR43140">
    <property type="entry name" value="TYPE-1 RESTRICTION ENZYME ECOKI SPECIFICITY PROTEIN"/>
    <property type="match status" value="1"/>
</dbReference>
<evidence type="ECO:0000256" key="2">
    <source>
        <dbReference type="ARBA" id="ARBA00022747"/>
    </source>
</evidence>
<dbReference type="RefSeq" id="WP_184138042.1">
    <property type="nucleotide sequence ID" value="NZ_JACHFL010000029.1"/>
</dbReference>
<dbReference type="GO" id="GO:0009307">
    <property type="term" value="P:DNA restriction-modification system"/>
    <property type="evidence" value="ECO:0007669"/>
    <property type="project" value="UniProtKB-KW"/>
</dbReference>
<dbReference type="GO" id="GO:0009035">
    <property type="term" value="F:type I site-specific deoxyribonuclease activity"/>
    <property type="evidence" value="ECO:0007669"/>
    <property type="project" value="UniProtKB-EC"/>
</dbReference>
<organism evidence="6 7">
    <name type="scientific">Deinococcus humi</name>
    <dbReference type="NCBI Taxonomy" id="662880"/>
    <lineage>
        <taxon>Bacteria</taxon>
        <taxon>Thermotogati</taxon>
        <taxon>Deinococcota</taxon>
        <taxon>Deinococci</taxon>
        <taxon>Deinococcales</taxon>
        <taxon>Deinococcaceae</taxon>
        <taxon>Deinococcus</taxon>
    </lineage>
</organism>
<dbReference type="SUPFAM" id="SSF116734">
    <property type="entry name" value="DNA methylase specificity domain"/>
    <property type="match status" value="2"/>
</dbReference>
<feature type="domain" description="Type I restriction modification DNA specificity" evidence="5">
    <location>
        <begin position="2"/>
        <end position="173"/>
    </location>
</feature>
<dbReference type="GO" id="GO:0003677">
    <property type="term" value="F:DNA binding"/>
    <property type="evidence" value="ECO:0007669"/>
    <property type="project" value="UniProtKB-KW"/>
</dbReference>
<dbReference type="Gene3D" id="3.90.220.20">
    <property type="entry name" value="DNA methylase specificity domains"/>
    <property type="match status" value="2"/>
</dbReference>
<evidence type="ECO:0000313" key="7">
    <source>
        <dbReference type="Proteomes" id="UP000552709"/>
    </source>
</evidence>
<evidence type="ECO:0000259" key="5">
    <source>
        <dbReference type="Pfam" id="PF01420"/>
    </source>
</evidence>
<evidence type="ECO:0000256" key="4">
    <source>
        <dbReference type="SAM" id="MobiDB-lite"/>
    </source>
</evidence>
<evidence type="ECO:0000256" key="1">
    <source>
        <dbReference type="ARBA" id="ARBA00010923"/>
    </source>
</evidence>
<evidence type="ECO:0000313" key="6">
    <source>
        <dbReference type="EMBL" id="MBB5366175.1"/>
    </source>
</evidence>
<comment type="similarity">
    <text evidence="1">Belongs to the type-I restriction system S methylase family.</text>
</comment>
<accession>A0A7W8K033</accession>
<evidence type="ECO:0000256" key="3">
    <source>
        <dbReference type="ARBA" id="ARBA00023125"/>
    </source>
</evidence>